<organism evidence="1 2">
    <name type="scientific">Porphyromonas macacae</name>
    <dbReference type="NCBI Taxonomy" id="28115"/>
    <lineage>
        <taxon>Bacteria</taxon>
        <taxon>Pseudomonadati</taxon>
        <taxon>Bacteroidota</taxon>
        <taxon>Bacteroidia</taxon>
        <taxon>Bacteroidales</taxon>
        <taxon>Porphyromonadaceae</taxon>
        <taxon>Porphyromonas</taxon>
    </lineage>
</organism>
<dbReference type="EMBL" id="UGTI01000001">
    <property type="protein sequence ID" value="SUB78630.1"/>
    <property type="molecule type" value="Genomic_DNA"/>
</dbReference>
<dbReference type="AlphaFoldDB" id="A0A379DJS2"/>
<dbReference type="Proteomes" id="UP000254263">
    <property type="component" value="Unassembled WGS sequence"/>
</dbReference>
<proteinExistence type="predicted"/>
<gene>
    <name evidence="1" type="ORF">NCTC13100_01812</name>
</gene>
<protein>
    <submittedName>
        <fullName evidence="1">Uncharacterized protein</fullName>
    </submittedName>
</protein>
<evidence type="ECO:0000313" key="2">
    <source>
        <dbReference type="Proteomes" id="UP000254263"/>
    </source>
</evidence>
<accession>A0A379DJS2</accession>
<reference evidence="1 2" key="1">
    <citation type="submission" date="2018-06" db="EMBL/GenBank/DDBJ databases">
        <authorList>
            <consortium name="Pathogen Informatics"/>
            <person name="Doyle S."/>
        </authorList>
    </citation>
    <scope>NUCLEOTIDE SEQUENCE [LARGE SCALE GENOMIC DNA]</scope>
    <source>
        <strain evidence="1 2">NCTC13100</strain>
    </source>
</reference>
<evidence type="ECO:0000313" key="1">
    <source>
        <dbReference type="EMBL" id="SUB78630.1"/>
    </source>
</evidence>
<sequence>MPLGDCLILPIFVLLGTEDRIICQELYNISKNKLQDTYSFESFSSMS</sequence>
<name>A0A379DJS2_9PORP</name>